<dbReference type="InterPro" id="IPR039870">
    <property type="entry name" value="Coa4-like"/>
</dbReference>
<dbReference type="EMBL" id="UZAJ01004365">
    <property type="protein sequence ID" value="VDO42413.1"/>
    <property type="molecule type" value="Genomic_DNA"/>
</dbReference>
<evidence type="ECO:0000313" key="2">
    <source>
        <dbReference type="Proteomes" id="UP000267606"/>
    </source>
</evidence>
<name>A0A183HCK9_9BILA</name>
<dbReference type="STRING" id="387005.A0A183HCK9"/>
<dbReference type="PANTHER" id="PTHR13639">
    <property type="entry name" value="CYTOCHROME C OXIDASE ASSEMBLY FACTOR 4 HOMOLOG, MITOCHONDRIAL"/>
    <property type="match status" value="1"/>
</dbReference>
<sequence>MPYRTHYSVPCYTGIDNNDNHYPVSSSDMSSLKINAMPIMQINFRLANSLLISKVCNFFVVIYMEKGQPEEEYDLVERAIRKTGCWKEHLACAECMGETRDWRECKDESLLYISFLISLLRQYRRILIIVALSCELG</sequence>
<organism evidence="3">
    <name type="scientific">Onchocerca flexuosa</name>
    <dbReference type="NCBI Taxonomy" id="387005"/>
    <lineage>
        <taxon>Eukaryota</taxon>
        <taxon>Metazoa</taxon>
        <taxon>Ecdysozoa</taxon>
        <taxon>Nematoda</taxon>
        <taxon>Chromadorea</taxon>
        <taxon>Rhabditida</taxon>
        <taxon>Spirurina</taxon>
        <taxon>Spiruromorpha</taxon>
        <taxon>Filarioidea</taxon>
        <taxon>Onchocercidae</taxon>
        <taxon>Onchocerca</taxon>
    </lineage>
</organism>
<dbReference type="PANTHER" id="PTHR13639:SF2">
    <property type="entry name" value="CYTOCHROME C OXIDASE ASSEMBLY FACTOR 4 HOMOLOG, MITOCHONDRIAL"/>
    <property type="match status" value="1"/>
</dbReference>
<protein>
    <submittedName>
        <fullName evidence="3">Pentatricopeptide repeat-containing protein</fullName>
    </submittedName>
</protein>
<dbReference type="WBParaSite" id="OFLC_0000522001-mRNA-1">
    <property type="protein sequence ID" value="OFLC_0000522001-mRNA-1"/>
    <property type="gene ID" value="OFLC_0000522001"/>
</dbReference>
<dbReference type="Proteomes" id="UP000267606">
    <property type="component" value="Unassembled WGS sequence"/>
</dbReference>
<accession>A0A183HCK9</accession>
<dbReference type="GO" id="GO:0005758">
    <property type="term" value="C:mitochondrial intermembrane space"/>
    <property type="evidence" value="ECO:0007669"/>
    <property type="project" value="InterPro"/>
</dbReference>
<proteinExistence type="predicted"/>
<evidence type="ECO:0000313" key="1">
    <source>
        <dbReference type="EMBL" id="VDO42413.1"/>
    </source>
</evidence>
<dbReference type="AlphaFoldDB" id="A0A183HCK9"/>
<keyword evidence="2" id="KW-1185">Reference proteome</keyword>
<dbReference type="GO" id="GO:0033617">
    <property type="term" value="P:mitochondrial respiratory chain complex IV assembly"/>
    <property type="evidence" value="ECO:0007669"/>
    <property type="project" value="InterPro"/>
</dbReference>
<reference evidence="1 2" key="2">
    <citation type="submission" date="2018-11" db="EMBL/GenBank/DDBJ databases">
        <authorList>
            <consortium name="Pathogen Informatics"/>
        </authorList>
    </citation>
    <scope>NUCLEOTIDE SEQUENCE [LARGE SCALE GENOMIC DNA]</scope>
</reference>
<reference evidence="3" key="1">
    <citation type="submission" date="2016-06" db="UniProtKB">
        <authorList>
            <consortium name="WormBaseParasite"/>
        </authorList>
    </citation>
    <scope>IDENTIFICATION</scope>
</reference>
<evidence type="ECO:0000313" key="3">
    <source>
        <dbReference type="WBParaSite" id="OFLC_0000522001-mRNA-1"/>
    </source>
</evidence>
<gene>
    <name evidence="1" type="ORF">OFLC_LOCUS5221</name>
</gene>